<keyword evidence="2" id="KW-1133">Transmembrane helix</keyword>
<organism evidence="3 4">
    <name type="scientific">Aduncisulcus paluster</name>
    <dbReference type="NCBI Taxonomy" id="2918883"/>
    <lineage>
        <taxon>Eukaryota</taxon>
        <taxon>Metamonada</taxon>
        <taxon>Carpediemonas-like organisms</taxon>
        <taxon>Aduncisulcus</taxon>
    </lineage>
</organism>
<keyword evidence="4" id="KW-1185">Reference proteome</keyword>
<accession>A0ABQ5KWR0</accession>
<feature type="transmembrane region" description="Helical" evidence="2">
    <location>
        <begin position="415"/>
        <end position="438"/>
    </location>
</feature>
<evidence type="ECO:0000313" key="3">
    <source>
        <dbReference type="EMBL" id="GKT36103.1"/>
    </source>
</evidence>
<comment type="caution">
    <text evidence="3">The sequence shown here is derived from an EMBL/GenBank/DDBJ whole genome shotgun (WGS) entry which is preliminary data.</text>
</comment>
<feature type="non-terminal residue" evidence="3">
    <location>
        <position position="1"/>
    </location>
</feature>
<proteinExistence type="predicted"/>
<evidence type="ECO:0000256" key="2">
    <source>
        <dbReference type="SAM" id="Phobius"/>
    </source>
</evidence>
<keyword evidence="2" id="KW-0812">Transmembrane</keyword>
<protein>
    <submittedName>
        <fullName evidence="3">Uncharacterized protein</fullName>
    </submittedName>
</protein>
<dbReference type="EMBL" id="BQXS01004026">
    <property type="protein sequence ID" value="GKT36103.1"/>
    <property type="molecule type" value="Genomic_DNA"/>
</dbReference>
<feature type="compositionally biased region" description="Low complexity" evidence="1">
    <location>
        <begin position="668"/>
        <end position="677"/>
    </location>
</feature>
<dbReference type="Proteomes" id="UP001057375">
    <property type="component" value="Unassembled WGS sequence"/>
</dbReference>
<feature type="transmembrane region" description="Helical" evidence="2">
    <location>
        <begin position="318"/>
        <end position="344"/>
    </location>
</feature>
<feature type="region of interest" description="Disordered" evidence="1">
    <location>
        <begin position="207"/>
        <end position="263"/>
    </location>
</feature>
<reference evidence="3" key="1">
    <citation type="submission" date="2022-03" db="EMBL/GenBank/DDBJ databases">
        <title>Draft genome sequence of Aduncisulcus paluster, a free-living microaerophilic Fornicata.</title>
        <authorList>
            <person name="Yuyama I."/>
            <person name="Kume K."/>
            <person name="Tamura T."/>
            <person name="Inagaki Y."/>
            <person name="Hashimoto T."/>
        </authorList>
    </citation>
    <scope>NUCLEOTIDE SEQUENCE</scope>
    <source>
        <strain evidence="3">NY0171</strain>
    </source>
</reference>
<feature type="transmembrane region" description="Helical" evidence="2">
    <location>
        <begin position="375"/>
        <end position="394"/>
    </location>
</feature>
<feature type="compositionally biased region" description="Polar residues" evidence="1">
    <location>
        <begin position="650"/>
        <end position="659"/>
    </location>
</feature>
<sequence>WKKDNELQFITAGTAASIGLILLRAHEMAVSAADGLEIFTGNDIFFSSEALMWLKTFKILPYYLQSGIISGHDQDFIAILPRPCSLEEMKSTCTQRYFLSLDENPSMVTVGSDHGQISFTSSLTHVDDDDVYMADTRTDPMGYRSAPTGGISDMASTSIVLPEYPINFGIFETMKELGHLVPISDFSSVDALRKRLVSMIVVENEQKVQEKRTHGKSLPSKEKKTPLTPTRVQVDDKKPAVSLPKPVSHPVTSVNPPPPINSPAGRLPRTYIDPVFGDGFVSASDSTLHPYPQKGEMLQYEFINGLPPLTTKDALKQLALALLIYFIPAAYMMFVLIVVCIDIYDLTWDFGYIPAFFWDDHSYPFFPAIFHKLRWLFWSVGALTGVVLLFVNYIKKTDKLPVHSWPESKQNTLRAVEIILWIIGTVCGTIGSIGCALINAPHNGNWLIHAFIGPIRQFIQILLYFISYGLMAFFNTFFTTDSNICGLILSTLVHLTLAYLIYIPLMNSFLRQFITLEDDISDDYGNVYEAFAEYALTQGWPIYHYSMIIGISPALESVSTIIRQLSEKDFPDPVSRVSYLRRCAPWFICCHYLFIDLASAAIPWILVSPEIFDVVDDEGLAISQPGGMNVPPFSNLSSCVRGSCISQETQIPDSVNESPSMIPPNPSQRPSSPQSASGTEKQDDSSETSYAQDPFANIVDTGCAKKHQPYLLIPFALTTIGAIGEKAWEFIEHVRRNGTDFMVPGRTREGRSRRWASTLLCGLGRGLCIREATCVSSYSWNLIQKKEPKSKGSHLSF</sequence>
<evidence type="ECO:0000313" key="4">
    <source>
        <dbReference type="Proteomes" id="UP001057375"/>
    </source>
</evidence>
<feature type="transmembrane region" description="Helical" evidence="2">
    <location>
        <begin position="484"/>
        <end position="503"/>
    </location>
</feature>
<feature type="transmembrane region" description="Helical" evidence="2">
    <location>
        <begin position="458"/>
        <end position="477"/>
    </location>
</feature>
<gene>
    <name evidence="3" type="ORF">ADUPG1_003107</name>
</gene>
<feature type="region of interest" description="Disordered" evidence="1">
    <location>
        <begin position="650"/>
        <end position="689"/>
    </location>
</feature>
<name>A0ABQ5KWR0_9EUKA</name>
<evidence type="ECO:0000256" key="1">
    <source>
        <dbReference type="SAM" id="MobiDB-lite"/>
    </source>
</evidence>
<keyword evidence="2" id="KW-0472">Membrane</keyword>